<dbReference type="InterPro" id="IPR011014">
    <property type="entry name" value="MscS_channel_TM-2"/>
</dbReference>
<dbReference type="Gene3D" id="1.10.287.1260">
    <property type="match status" value="1"/>
</dbReference>
<evidence type="ECO:0000256" key="2">
    <source>
        <dbReference type="ARBA" id="ARBA00008017"/>
    </source>
</evidence>
<dbReference type="Pfam" id="PF00924">
    <property type="entry name" value="MS_channel_2nd"/>
    <property type="match status" value="1"/>
</dbReference>
<evidence type="ECO:0000313" key="12">
    <source>
        <dbReference type="EMBL" id="HIY79589.1"/>
    </source>
</evidence>
<evidence type="ECO:0000256" key="7">
    <source>
        <dbReference type="SAM" id="Coils"/>
    </source>
</evidence>
<dbReference type="SUPFAM" id="SSF50182">
    <property type="entry name" value="Sm-like ribonucleoproteins"/>
    <property type="match status" value="1"/>
</dbReference>
<dbReference type="GO" id="GO:0005886">
    <property type="term" value="C:plasma membrane"/>
    <property type="evidence" value="ECO:0007669"/>
    <property type="project" value="UniProtKB-SubCell"/>
</dbReference>
<feature type="region of interest" description="Disordered" evidence="8">
    <location>
        <begin position="1017"/>
        <end position="1038"/>
    </location>
</feature>
<keyword evidence="3" id="KW-1003">Cell membrane</keyword>
<protein>
    <submittedName>
        <fullName evidence="12">Mechanosensitive ion channel</fullName>
    </submittedName>
</protein>
<feature type="transmembrane region" description="Helical" evidence="9">
    <location>
        <begin position="284"/>
        <end position="308"/>
    </location>
</feature>
<feature type="transmembrane region" description="Helical" evidence="9">
    <location>
        <begin position="338"/>
        <end position="356"/>
    </location>
</feature>
<feature type="transmembrane region" description="Helical" evidence="9">
    <location>
        <begin position="784"/>
        <end position="806"/>
    </location>
</feature>
<dbReference type="PANTHER" id="PTHR30460">
    <property type="entry name" value="MODERATE CONDUCTANCE MECHANOSENSITIVE CHANNEL YBIO"/>
    <property type="match status" value="1"/>
</dbReference>
<reference evidence="12" key="2">
    <citation type="submission" date="2021-04" db="EMBL/GenBank/DDBJ databases">
        <authorList>
            <person name="Gilroy R."/>
        </authorList>
    </citation>
    <scope>NUCLEOTIDE SEQUENCE</scope>
    <source>
        <strain evidence="12">ChiHjej10B9-743</strain>
    </source>
</reference>
<organism evidence="12 13">
    <name type="scientific">Candidatus Olsenella excrementavium</name>
    <dbReference type="NCBI Taxonomy" id="2838709"/>
    <lineage>
        <taxon>Bacteria</taxon>
        <taxon>Bacillati</taxon>
        <taxon>Actinomycetota</taxon>
        <taxon>Coriobacteriia</taxon>
        <taxon>Coriobacteriales</taxon>
        <taxon>Atopobiaceae</taxon>
        <taxon>Olsenella</taxon>
    </lineage>
</organism>
<gene>
    <name evidence="12" type="ORF">IAA42_04040</name>
</gene>
<evidence type="ECO:0000259" key="11">
    <source>
        <dbReference type="Pfam" id="PF21088"/>
    </source>
</evidence>
<evidence type="ECO:0000256" key="5">
    <source>
        <dbReference type="ARBA" id="ARBA00022989"/>
    </source>
</evidence>
<dbReference type="Gene3D" id="3.30.70.100">
    <property type="match status" value="1"/>
</dbReference>
<evidence type="ECO:0000256" key="8">
    <source>
        <dbReference type="SAM" id="MobiDB-lite"/>
    </source>
</evidence>
<keyword evidence="7" id="KW-0175">Coiled coil</keyword>
<dbReference type="EMBL" id="DXCP01000032">
    <property type="protein sequence ID" value="HIY79589.1"/>
    <property type="molecule type" value="Genomic_DNA"/>
</dbReference>
<evidence type="ECO:0000313" key="13">
    <source>
        <dbReference type="Proteomes" id="UP000824133"/>
    </source>
</evidence>
<evidence type="ECO:0000256" key="3">
    <source>
        <dbReference type="ARBA" id="ARBA00022475"/>
    </source>
</evidence>
<evidence type="ECO:0000256" key="6">
    <source>
        <dbReference type="ARBA" id="ARBA00023136"/>
    </source>
</evidence>
<comment type="caution">
    <text evidence="12">The sequence shown here is derived from an EMBL/GenBank/DDBJ whole genome shotgun (WGS) entry which is preliminary data.</text>
</comment>
<dbReference type="GO" id="GO:0008381">
    <property type="term" value="F:mechanosensitive monoatomic ion channel activity"/>
    <property type="evidence" value="ECO:0007669"/>
    <property type="project" value="InterPro"/>
</dbReference>
<dbReference type="PANTHER" id="PTHR30460:SF0">
    <property type="entry name" value="MODERATE CONDUCTANCE MECHANOSENSITIVE CHANNEL YBIO"/>
    <property type="match status" value="1"/>
</dbReference>
<dbReference type="AlphaFoldDB" id="A0A9D2CH54"/>
<dbReference type="InterPro" id="IPR010920">
    <property type="entry name" value="LSM_dom_sf"/>
</dbReference>
<dbReference type="Gene3D" id="2.30.30.60">
    <property type="match status" value="1"/>
</dbReference>
<dbReference type="InterPro" id="IPR049142">
    <property type="entry name" value="MS_channel_1st"/>
</dbReference>
<keyword evidence="6 9" id="KW-0472">Membrane</keyword>
<proteinExistence type="inferred from homology"/>
<dbReference type="SUPFAM" id="SSF82861">
    <property type="entry name" value="Mechanosensitive channel protein MscS (YggB), transmembrane region"/>
    <property type="match status" value="1"/>
</dbReference>
<dbReference type="InterPro" id="IPR011066">
    <property type="entry name" value="MscS_channel_C_sf"/>
</dbReference>
<evidence type="ECO:0000259" key="10">
    <source>
        <dbReference type="Pfam" id="PF00924"/>
    </source>
</evidence>
<sequence>MRMSHRLKVKIAAIVIAALASIVVMGVLLSGMQGELTRANYDAEMEAEAEQLSALLADAEDENAQNKETFDAIYQSKAQSVSFMAANDTGFEATDAKMREYQELLGVDNVLIVKADGVVEAKAADTRADFASSRFNYLRESLSTGEPSRAVEVNLPDRDWHTRYYAARIDDETMAVIEQDPAELYDLVESTGSTASVLRNIQIGQDGYVFALSAQTYVIEYHPNDGLVGADALDAGMDVGDLEDGFTGWMQLGNERLYGHVCLIDDTYYIEAVPAADMNASGDITVGVILFVFAVVVASVALYGIFVLREDEREGHDGDDLIALSGGLSVNRRIASRAAVLSVIGFFAVIVISFYMQTLFALSSQSLTLTERVDQVASTIERSQDRAAELEDQYNERYLSKAQVAAYILDHNPELANREKLQELADALQIQYLFTFDINGTMTATNSSFTNFALSEDPEDQSYEFRKLLQGVDSLVQPAGPDEVSGEMRQYIGVTTHDESGTVNGFVQLGIHPTRLETLLESVQIENVLDGVQVGVDGFAFAVNKADDTIAYYPNDNMIGKPVTECGMSEDQLKDGYSDYITINGEQLYAASAETSDYYVFAAGPDGALMAERGPLTIATGGIALVCLAVLYCLTVCEPVAGAKGQAASAEPGEKDEGRPRMVDVTVGGRTMKTMSAASRWFRRSLDWNDMTPEQKLGCVLRWFVGAAVILVCLAVVFKDAIFEEGSIFSYILGGSWQHGLNIFAITAAIMFACLVLTVTEIIQKILMLVSRVVEARGVTMCRLASSIVKYASVIGILYWCLALLGVDTATLLASAGLLTFAVSLGAKDIVTDIISGLFIIFEGEFRVGDIIQVGGQRGTVMEIGVRTTKINDGNGNVLVLRNSNISNVVNMTKEHSYASVEVGIEYGESLERVESILSKELPNIKRRLPAIIDGPFYKGVTMLADNSVNIKIVAECAEKDRSALTNDLNREMKLLFDRYDISIPFPQVVVNQPTVFKKATIAEKLAADKFNAEQKEAIRSMADEDEDFDESNDSERR</sequence>
<feature type="transmembrane region" description="Helical" evidence="9">
    <location>
        <begin position="743"/>
        <end position="763"/>
    </location>
</feature>
<dbReference type="InterPro" id="IPR023408">
    <property type="entry name" value="MscS_beta-dom_sf"/>
</dbReference>
<keyword evidence="4 9" id="KW-0812">Transmembrane</keyword>
<dbReference type="SUPFAM" id="SSF82689">
    <property type="entry name" value="Mechanosensitive channel protein MscS (YggB), C-terminal domain"/>
    <property type="match status" value="1"/>
</dbReference>
<dbReference type="Pfam" id="PF21088">
    <property type="entry name" value="MS_channel_1st"/>
    <property type="match status" value="1"/>
</dbReference>
<feature type="transmembrane region" description="Helical" evidence="9">
    <location>
        <begin position="616"/>
        <end position="637"/>
    </location>
</feature>
<feature type="coiled-coil region" evidence="7">
    <location>
        <begin position="42"/>
        <end position="69"/>
    </location>
</feature>
<name>A0A9D2CH54_9ACTN</name>
<feature type="domain" description="Mechanosensitive ion channel transmembrane helices 2/3" evidence="11">
    <location>
        <begin position="788"/>
        <end position="828"/>
    </location>
</feature>
<comment type="subcellular location">
    <subcellularLocation>
        <location evidence="1">Cell membrane</location>
        <topology evidence="1">Multi-pass membrane protein</topology>
    </subcellularLocation>
</comment>
<reference evidence="12" key="1">
    <citation type="journal article" date="2021" name="PeerJ">
        <title>Extensive microbial diversity within the chicken gut microbiome revealed by metagenomics and culture.</title>
        <authorList>
            <person name="Gilroy R."/>
            <person name="Ravi A."/>
            <person name="Getino M."/>
            <person name="Pursley I."/>
            <person name="Horton D.L."/>
            <person name="Alikhan N.F."/>
            <person name="Baker D."/>
            <person name="Gharbi K."/>
            <person name="Hall N."/>
            <person name="Watson M."/>
            <person name="Adriaenssens E.M."/>
            <person name="Foster-Nyarko E."/>
            <person name="Jarju S."/>
            <person name="Secka A."/>
            <person name="Antonio M."/>
            <person name="Oren A."/>
            <person name="Chaudhuri R.R."/>
            <person name="La Ragione R."/>
            <person name="Hildebrand F."/>
            <person name="Pallen M.J."/>
        </authorList>
    </citation>
    <scope>NUCLEOTIDE SEQUENCE</scope>
    <source>
        <strain evidence="12">ChiHjej10B9-743</strain>
    </source>
</reference>
<feature type="compositionally biased region" description="Acidic residues" evidence="8">
    <location>
        <begin position="1024"/>
        <end position="1038"/>
    </location>
</feature>
<evidence type="ECO:0000256" key="9">
    <source>
        <dbReference type="SAM" id="Phobius"/>
    </source>
</evidence>
<dbReference type="InterPro" id="IPR045276">
    <property type="entry name" value="YbiO_bact"/>
</dbReference>
<dbReference type="Proteomes" id="UP000824133">
    <property type="component" value="Unassembled WGS sequence"/>
</dbReference>
<accession>A0A9D2CH54</accession>
<dbReference type="InterPro" id="IPR006685">
    <property type="entry name" value="MscS_channel_2nd"/>
</dbReference>
<comment type="similarity">
    <text evidence="2">Belongs to the MscS (TC 1.A.23) family.</text>
</comment>
<feature type="domain" description="Mechanosensitive ion channel MscS" evidence="10">
    <location>
        <begin position="829"/>
        <end position="894"/>
    </location>
</feature>
<evidence type="ECO:0000256" key="4">
    <source>
        <dbReference type="ARBA" id="ARBA00022692"/>
    </source>
</evidence>
<dbReference type="Gene3D" id="3.30.450.20">
    <property type="entry name" value="PAS domain"/>
    <property type="match status" value="1"/>
</dbReference>
<feature type="transmembrane region" description="Helical" evidence="9">
    <location>
        <begin position="700"/>
        <end position="723"/>
    </location>
</feature>
<keyword evidence="5 9" id="KW-1133">Transmembrane helix</keyword>
<evidence type="ECO:0000256" key="1">
    <source>
        <dbReference type="ARBA" id="ARBA00004651"/>
    </source>
</evidence>